<evidence type="ECO:0000256" key="1">
    <source>
        <dbReference type="SAM" id="SignalP"/>
    </source>
</evidence>
<keyword evidence="4" id="KW-1185">Reference proteome</keyword>
<feature type="domain" description="DUF4382" evidence="2">
    <location>
        <begin position="37"/>
        <end position="173"/>
    </location>
</feature>
<dbReference type="PROSITE" id="PS51257">
    <property type="entry name" value="PROKAR_LIPOPROTEIN"/>
    <property type="match status" value="1"/>
</dbReference>
<proteinExistence type="predicted"/>
<protein>
    <recommendedName>
        <fullName evidence="2">DUF4382 domain-containing protein</fullName>
    </recommendedName>
</protein>
<dbReference type="RefSeq" id="WP_093025885.1">
    <property type="nucleotide sequence ID" value="NZ_FPBK01000012.1"/>
</dbReference>
<dbReference type="InterPro" id="IPR025491">
    <property type="entry name" value="DUF4382"/>
</dbReference>
<feature type="chain" id="PRO_5011471041" description="DUF4382 domain-containing protein" evidence="1">
    <location>
        <begin position="24"/>
        <end position="266"/>
    </location>
</feature>
<dbReference type="Gene3D" id="2.60.40.1120">
    <property type="entry name" value="Carboxypeptidase-like, regulatory domain"/>
    <property type="match status" value="1"/>
</dbReference>
<dbReference type="GO" id="GO:0030246">
    <property type="term" value="F:carbohydrate binding"/>
    <property type="evidence" value="ECO:0007669"/>
    <property type="project" value="InterPro"/>
</dbReference>
<dbReference type="EMBL" id="FPBK01000012">
    <property type="protein sequence ID" value="SFU67095.1"/>
    <property type="molecule type" value="Genomic_DNA"/>
</dbReference>
<name>A0A1I7I2G0_9FLAO</name>
<evidence type="ECO:0000313" key="3">
    <source>
        <dbReference type="EMBL" id="SFU67095.1"/>
    </source>
</evidence>
<organism evidence="3 4">
    <name type="scientific">Pustulibacterium marinum</name>
    <dbReference type="NCBI Taxonomy" id="1224947"/>
    <lineage>
        <taxon>Bacteria</taxon>
        <taxon>Pseudomonadati</taxon>
        <taxon>Bacteroidota</taxon>
        <taxon>Flavobacteriia</taxon>
        <taxon>Flavobacteriales</taxon>
        <taxon>Flavobacteriaceae</taxon>
        <taxon>Pustulibacterium</taxon>
    </lineage>
</organism>
<keyword evidence="1" id="KW-0732">Signal</keyword>
<reference evidence="3 4" key="1">
    <citation type="submission" date="2016-10" db="EMBL/GenBank/DDBJ databases">
        <authorList>
            <person name="de Groot N.N."/>
        </authorList>
    </citation>
    <scope>NUCLEOTIDE SEQUENCE [LARGE SCALE GENOMIC DNA]</scope>
    <source>
        <strain evidence="3 4">CGMCC 1.12333</strain>
    </source>
</reference>
<dbReference type="Proteomes" id="UP000199138">
    <property type="component" value="Unassembled WGS sequence"/>
</dbReference>
<dbReference type="Pfam" id="PF14321">
    <property type="entry name" value="DUF4382"/>
    <property type="match status" value="1"/>
</dbReference>
<dbReference type="OrthoDB" id="2111471at2"/>
<dbReference type="SUPFAM" id="SSF49452">
    <property type="entry name" value="Starch-binding domain-like"/>
    <property type="match status" value="1"/>
</dbReference>
<gene>
    <name evidence="3" type="ORF">SAMN05216480_11295</name>
</gene>
<sequence>MKKKNVTLLAILFSGLFVFTSCSDDDNDSEASTGDSAKMSVKMVDAPGDYDAVNIEVEDVVIKYANDTEVSLDVDDETYDLLQLTGGANAQLALEEDIPAGTISQIRLVLGGDNSIVVDGETYDLATPSAQQSGLKLNVNETLEAGYTYEYILDFDVEESIVTQGNGSYSLKPTIRATATAETGIIEGVVVPAGIPTLVTATNGSVEVSTYANADGSYALYGLPEGSYTLTFTPALGLGLEALVLYDVVAVNGQIMTVDTVTFETE</sequence>
<dbReference type="AlphaFoldDB" id="A0A1I7I2G0"/>
<evidence type="ECO:0000313" key="4">
    <source>
        <dbReference type="Proteomes" id="UP000199138"/>
    </source>
</evidence>
<dbReference type="InterPro" id="IPR013784">
    <property type="entry name" value="Carb-bd-like_fold"/>
</dbReference>
<evidence type="ECO:0000259" key="2">
    <source>
        <dbReference type="Pfam" id="PF14321"/>
    </source>
</evidence>
<feature type="signal peptide" evidence="1">
    <location>
        <begin position="1"/>
        <end position="23"/>
    </location>
</feature>
<accession>A0A1I7I2G0</accession>